<keyword evidence="2" id="KW-1133">Transmembrane helix</keyword>
<evidence type="ECO:0000256" key="3">
    <source>
        <dbReference type="SAM" id="SignalP"/>
    </source>
</evidence>
<evidence type="ECO:0000313" key="5">
    <source>
        <dbReference type="RefSeq" id="XP_033460962.1"/>
    </source>
</evidence>
<feature type="region of interest" description="Disordered" evidence="1">
    <location>
        <begin position="273"/>
        <end position="328"/>
    </location>
</feature>
<feature type="compositionally biased region" description="Low complexity" evidence="1">
    <location>
        <begin position="165"/>
        <end position="184"/>
    </location>
</feature>
<feature type="signal peptide" evidence="3">
    <location>
        <begin position="1"/>
        <end position="19"/>
    </location>
</feature>
<proteinExistence type="predicted"/>
<gene>
    <name evidence="5" type="ORF">K489DRAFT_169344</name>
</gene>
<keyword evidence="4" id="KW-1185">Reference proteome</keyword>
<dbReference type="RefSeq" id="XP_033460962.1">
    <property type="nucleotide sequence ID" value="XM_033599357.1"/>
</dbReference>
<evidence type="ECO:0000256" key="2">
    <source>
        <dbReference type="SAM" id="Phobius"/>
    </source>
</evidence>
<evidence type="ECO:0000313" key="4">
    <source>
        <dbReference type="Proteomes" id="UP000504637"/>
    </source>
</evidence>
<feature type="chain" id="PRO_5026958810" description="Mid2 domain-containing protein" evidence="3">
    <location>
        <begin position="20"/>
        <end position="328"/>
    </location>
</feature>
<dbReference type="Proteomes" id="UP000504637">
    <property type="component" value="Unplaced"/>
</dbReference>
<evidence type="ECO:0008006" key="6">
    <source>
        <dbReference type="Google" id="ProtNLM"/>
    </source>
</evidence>
<dbReference type="AlphaFoldDB" id="A0A6J3M781"/>
<keyword evidence="3" id="KW-0732">Signal</keyword>
<feature type="transmembrane region" description="Helical" evidence="2">
    <location>
        <begin position="204"/>
        <end position="227"/>
    </location>
</feature>
<keyword evidence="2" id="KW-0812">Transmembrane</keyword>
<dbReference type="OrthoDB" id="5215637at2759"/>
<keyword evidence="2" id="KW-0472">Membrane</keyword>
<dbReference type="GeneID" id="54357156"/>
<protein>
    <recommendedName>
        <fullName evidence="6">Mid2 domain-containing protein</fullName>
    </recommendedName>
</protein>
<reference evidence="5" key="2">
    <citation type="submission" date="2020-04" db="EMBL/GenBank/DDBJ databases">
        <authorList>
            <consortium name="NCBI Genome Project"/>
        </authorList>
    </citation>
    <scope>NUCLEOTIDE SEQUENCE</scope>
    <source>
        <strain evidence="5">CBS 342.82</strain>
    </source>
</reference>
<sequence>MLAIYIPALLLAASSLASAAVPCFNRDGSVASAYTQCPNSNFCCKTSGTCATNGLCMDGNNLVNGSIANVNGKFYNQTGLYQSPACTNTNFDGCVQTCLTTLNKGFVYIWGCNDALTSYCCNVQGTDIFQRQSCCQNGTFSLPAAKPILWDTAVTSTSLPTNTATSSPTGNPTAGSTTNSNNTTGGNGGSSSAQPETAGLSKGAMAGIGVGVAVLVIIIAILAALFFRVQRLQRRLKSSSTEAGAGSSSAPAYYEAVNSTDGPMTPPTTDVKGFMSPEITPSLQQHPALTPELKAEVDGSQQTYEMPDNRVQPGELDSRNLGPRELMG</sequence>
<feature type="region of interest" description="Disordered" evidence="1">
    <location>
        <begin position="159"/>
        <end position="198"/>
    </location>
</feature>
<name>A0A6J3M781_9PEZI</name>
<reference evidence="5" key="1">
    <citation type="submission" date="2020-01" db="EMBL/GenBank/DDBJ databases">
        <authorList>
            <consortium name="DOE Joint Genome Institute"/>
            <person name="Haridas S."/>
            <person name="Albert R."/>
            <person name="Binder M."/>
            <person name="Bloem J."/>
            <person name="Labutti K."/>
            <person name="Salamov A."/>
            <person name="Andreopoulos B."/>
            <person name="Baker S.E."/>
            <person name="Barry K."/>
            <person name="Bills G."/>
            <person name="Bluhm B.H."/>
            <person name="Cannon C."/>
            <person name="Castanera R."/>
            <person name="Culley D.E."/>
            <person name="Daum C."/>
            <person name="Ezra D."/>
            <person name="Gonzalez J.B."/>
            <person name="Henrissat B."/>
            <person name="Kuo A."/>
            <person name="Liang C."/>
            <person name="Lipzen A."/>
            <person name="Lutzoni F."/>
            <person name="Magnuson J."/>
            <person name="Mondo S."/>
            <person name="Nolan M."/>
            <person name="Ohm R."/>
            <person name="Pangilinan J."/>
            <person name="Park H.-J."/>
            <person name="Ramirez L."/>
            <person name="Alfaro M."/>
            <person name="Sun H."/>
            <person name="Tritt A."/>
            <person name="Yoshinaga Y."/>
            <person name="Zwiers L.-H."/>
            <person name="Turgeon B.G."/>
            <person name="Goodwin S.B."/>
            <person name="Spatafora J.W."/>
            <person name="Crous P.W."/>
            <person name="Grigoriev I.V."/>
        </authorList>
    </citation>
    <scope>NUCLEOTIDE SEQUENCE</scope>
    <source>
        <strain evidence="5">CBS 342.82</strain>
    </source>
</reference>
<accession>A0A6J3M781</accession>
<organism evidence="5">
    <name type="scientific">Dissoconium aciculare CBS 342.82</name>
    <dbReference type="NCBI Taxonomy" id="1314786"/>
    <lineage>
        <taxon>Eukaryota</taxon>
        <taxon>Fungi</taxon>
        <taxon>Dikarya</taxon>
        <taxon>Ascomycota</taxon>
        <taxon>Pezizomycotina</taxon>
        <taxon>Dothideomycetes</taxon>
        <taxon>Dothideomycetidae</taxon>
        <taxon>Mycosphaerellales</taxon>
        <taxon>Dissoconiaceae</taxon>
        <taxon>Dissoconium</taxon>
    </lineage>
</organism>
<evidence type="ECO:0000256" key="1">
    <source>
        <dbReference type="SAM" id="MobiDB-lite"/>
    </source>
</evidence>
<reference evidence="5" key="3">
    <citation type="submission" date="2025-08" db="UniProtKB">
        <authorList>
            <consortium name="RefSeq"/>
        </authorList>
    </citation>
    <scope>IDENTIFICATION</scope>
    <source>
        <strain evidence="5">CBS 342.82</strain>
    </source>
</reference>